<evidence type="ECO:0000313" key="1">
    <source>
        <dbReference type="EMBL" id="PPR88494.1"/>
    </source>
</evidence>
<dbReference type="EMBL" id="KZ668259">
    <property type="protein sequence ID" value="PPR88494.1"/>
    <property type="molecule type" value="Genomic_DNA"/>
</dbReference>
<accession>A0A2P5WBM1</accession>
<gene>
    <name evidence="1" type="ORF">GOBAR_AA32192</name>
</gene>
<name>A0A2P5WBM1_GOSBA</name>
<dbReference type="AlphaFoldDB" id="A0A2P5WBM1"/>
<sequence length="197" mass="22412">MFSNLHGQAHGRALGRAHTMGRDMAMRYDRVETGKNLPPTRDVISCQAVQHGRRQVCQNNTGVGHARVYKPWYTMSTSRGKKIVVLASKKRKGAASSSGPTAEIRHPFIQFPLGPQEEIFQILGLTLRVRYPGTVQFCLGGLVHQLSVYEFRIALGLYTEEFMDDNELDTLYCHIYYSPSKYWKVLVPPRHRLSLHP</sequence>
<evidence type="ECO:0000313" key="2">
    <source>
        <dbReference type="Proteomes" id="UP000239757"/>
    </source>
</evidence>
<proteinExistence type="predicted"/>
<organism evidence="1 2">
    <name type="scientific">Gossypium barbadense</name>
    <name type="common">Sea Island cotton</name>
    <name type="synonym">Hibiscus barbadensis</name>
    <dbReference type="NCBI Taxonomy" id="3634"/>
    <lineage>
        <taxon>Eukaryota</taxon>
        <taxon>Viridiplantae</taxon>
        <taxon>Streptophyta</taxon>
        <taxon>Embryophyta</taxon>
        <taxon>Tracheophyta</taxon>
        <taxon>Spermatophyta</taxon>
        <taxon>Magnoliopsida</taxon>
        <taxon>eudicotyledons</taxon>
        <taxon>Gunneridae</taxon>
        <taxon>Pentapetalae</taxon>
        <taxon>rosids</taxon>
        <taxon>malvids</taxon>
        <taxon>Malvales</taxon>
        <taxon>Malvaceae</taxon>
        <taxon>Malvoideae</taxon>
        <taxon>Gossypium</taxon>
    </lineage>
</organism>
<dbReference type="Proteomes" id="UP000239757">
    <property type="component" value="Unassembled WGS sequence"/>
</dbReference>
<protein>
    <submittedName>
        <fullName evidence="1">Uncharacterized protein</fullName>
    </submittedName>
</protein>
<dbReference type="OrthoDB" id="1685790at2759"/>
<reference evidence="1 2" key="1">
    <citation type="submission" date="2015-01" db="EMBL/GenBank/DDBJ databases">
        <title>Genome of allotetraploid Gossypium barbadense reveals genomic plasticity and fiber elongation in cotton evolution.</title>
        <authorList>
            <person name="Chen X."/>
            <person name="Liu X."/>
            <person name="Zhao B."/>
            <person name="Zheng H."/>
            <person name="Hu Y."/>
            <person name="Lu G."/>
            <person name="Yang C."/>
            <person name="Chen J."/>
            <person name="Shan C."/>
            <person name="Zhang L."/>
            <person name="Zhou Y."/>
            <person name="Wang L."/>
            <person name="Guo W."/>
            <person name="Bai Y."/>
            <person name="Ruan J."/>
            <person name="Shangguan X."/>
            <person name="Mao Y."/>
            <person name="Jiang J."/>
            <person name="Zhu Y."/>
            <person name="Lei J."/>
            <person name="Kang H."/>
            <person name="Chen S."/>
            <person name="He X."/>
            <person name="Wang R."/>
            <person name="Wang Y."/>
            <person name="Chen J."/>
            <person name="Wang L."/>
            <person name="Yu S."/>
            <person name="Wang B."/>
            <person name="Wei J."/>
            <person name="Song S."/>
            <person name="Lu X."/>
            <person name="Gao Z."/>
            <person name="Gu W."/>
            <person name="Deng X."/>
            <person name="Ma D."/>
            <person name="Wang S."/>
            <person name="Liang W."/>
            <person name="Fang L."/>
            <person name="Cai C."/>
            <person name="Zhu X."/>
            <person name="Zhou B."/>
            <person name="Zhang Y."/>
            <person name="Chen Z."/>
            <person name="Xu S."/>
            <person name="Zhu R."/>
            <person name="Wang S."/>
            <person name="Zhang T."/>
            <person name="Zhao G."/>
        </authorList>
    </citation>
    <scope>NUCLEOTIDE SEQUENCE [LARGE SCALE GENOMIC DNA]</scope>
    <source>
        <strain evidence="2">cv. Xinhai21</strain>
        <tissue evidence="1">Leaf</tissue>
    </source>
</reference>